<gene>
    <name evidence="2" type="ORF">SAMN05216439_0513</name>
</gene>
<organism evidence="2 3">
    <name type="scientific">Methanobrevibacter gottschalkii</name>
    <dbReference type="NCBI Taxonomy" id="190974"/>
    <lineage>
        <taxon>Archaea</taxon>
        <taxon>Methanobacteriati</taxon>
        <taxon>Methanobacteriota</taxon>
        <taxon>Methanomada group</taxon>
        <taxon>Methanobacteria</taxon>
        <taxon>Methanobacteriales</taxon>
        <taxon>Methanobacteriaceae</taxon>
        <taxon>Methanobrevibacter</taxon>
    </lineage>
</organism>
<protein>
    <submittedName>
        <fullName evidence="2">Uncharacterized protein</fullName>
    </submittedName>
</protein>
<accession>A0A1H7Q3S8</accession>
<feature type="transmembrane region" description="Helical" evidence="1">
    <location>
        <begin position="12"/>
        <end position="30"/>
    </location>
</feature>
<keyword evidence="1" id="KW-1133">Transmembrane helix</keyword>
<feature type="transmembrane region" description="Helical" evidence="1">
    <location>
        <begin position="64"/>
        <end position="82"/>
    </location>
</feature>
<reference evidence="2 3" key="1">
    <citation type="submission" date="2016-10" db="EMBL/GenBank/DDBJ databases">
        <authorList>
            <person name="de Groot N.N."/>
        </authorList>
    </citation>
    <scope>NUCLEOTIDE SEQUENCE [LARGE SCALE GENOMIC DNA]</scope>
    <source>
        <strain evidence="2 3">DSM 11978</strain>
    </source>
</reference>
<dbReference type="Proteomes" id="UP000199506">
    <property type="component" value="Unassembled WGS sequence"/>
</dbReference>
<evidence type="ECO:0000313" key="3">
    <source>
        <dbReference type="Proteomes" id="UP000199506"/>
    </source>
</evidence>
<dbReference type="AlphaFoldDB" id="A0A1H7Q3S8"/>
<feature type="non-terminal residue" evidence="2">
    <location>
        <position position="87"/>
    </location>
</feature>
<proteinExistence type="predicted"/>
<keyword evidence="1" id="KW-0472">Membrane</keyword>
<evidence type="ECO:0000256" key="1">
    <source>
        <dbReference type="SAM" id="Phobius"/>
    </source>
</evidence>
<dbReference type="EMBL" id="FOAK01000019">
    <property type="protein sequence ID" value="SEL42632.1"/>
    <property type="molecule type" value="Genomic_DNA"/>
</dbReference>
<name>A0A1H7Q3S8_9EURY</name>
<sequence length="87" mass="9921">MFNEFNINKKDKIYLIAILIFSAILVGYYINFNNAIGISCSDVYVYLLNALYYTGTNVHSIDNIFLSPVVCFLTSLFFRVGFVDKLA</sequence>
<keyword evidence="1" id="KW-0812">Transmembrane</keyword>
<evidence type="ECO:0000313" key="2">
    <source>
        <dbReference type="EMBL" id="SEL42632.1"/>
    </source>
</evidence>